<reference evidence="1 2" key="1">
    <citation type="journal article" date="2016" name="Nat. Commun.">
        <title>Thousands of microbial genomes shed light on interconnected biogeochemical processes in an aquifer system.</title>
        <authorList>
            <person name="Anantharaman K."/>
            <person name="Brown C.T."/>
            <person name="Hug L.A."/>
            <person name="Sharon I."/>
            <person name="Castelle C.J."/>
            <person name="Probst A.J."/>
            <person name="Thomas B.C."/>
            <person name="Singh A."/>
            <person name="Wilkins M.J."/>
            <person name="Karaoz U."/>
            <person name="Brodie E.L."/>
            <person name="Williams K.H."/>
            <person name="Hubbard S.S."/>
            <person name="Banfield J.F."/>
        </authorList>
    </citation>
    <scope>NUCLEOTIDE SEQUENCE [LARGE SCALE GENOMIC DNA]</scope>
</reference>
<evidence type="ECO:0000313" key="2">
    <source>
        <dbReference type="Proteomes" id="UP000178435"/>
    </source>
</evidence>
<evidence type="ECO:0000313" key="1">
    <source>
        <dbReference type="EMBL" id="OGL44397.1"/>
    </source>
</evidence>
<evidence type="ECO:0008006" key="3">
    <source>
        <dbReference type="Google" id="ProtNLM"/>
    </source>
</evidence>
<comment type="caution">
    <text evidence="1">The sequence shown here is derived from an EMBL/GenBank/DDBJ whole genome shotgun (WGS) entry which is preliminary data.</text>
</comment>
<name>A0A1F7RU21_9BACT</name>
<proteinExistence type="predicted"/>
<dbReference type="Gene3D" id="1.20.120.330">
    <property type="entry name" value="Nucleotidyltransferases domain 2"/>
    <property type="match status" value="1"/>
</dbReference>
<dbReference type="EMBL" id="MGDF01000145">
    <property type="protein sequence ID" value="OGL44397.1"/>
    <property type="molecule type" value="Genomic_DNA"/>
</dbReference>
<dbReference type="Proteomes" id="UP000178435">
    <property type="component" value="Unassembled WGS sequence"/>
</dbReference>
<organism evidence="1 2">
    <name type="scientific">Candidatus Schekmanbacteria bacterium RBG_16_38_11</name>
    <dbReference type="NCBI Taxonomy" id="1817880"/>
    <lineage>
        <taxon>Bacteria</taxon>
        <taxon>Candidatus Schekmaniibacteriota</taxon>
    </lineage>
</organism>
<gene>
    <name evidence="1" type="ORF">A2149_05590</name>
</gene>
<protein>
    <recommendedName>
        <fullName evidence="3">HEPN domain-containing protein</fullName>
    </recommendedName>
</protein>
<sequence length="68" mass="7795">MPNFISGTITVILSLVDKHYSKIFHKIFNIRQKSDYKEFVELSAEDATEFVNLASESLSGIKNFLQKL</sequence>
<accession>A0A1F7RU21</accession>
<dbReference type="AlphaFoldDB" id="A0A1F7RU21"/>